<name>A0AAD7D849_MYCRO</name>
<dbReference type="PANTHER" id="PTHR11373">
    <property type="entry name" value="DEOXYNUCLEOSIDE TRIPHOSPHATE TRIPHOSPHOHYDROLASE"/>
    <property type="match status" value="1"/>
</dbReference>
<dbReference type="InterPro" id="IPR050135">
    <property type="entry name" value="dGTPase-like"/>
</dbReference>
<gene>
    <name evidence="3" type="ORF">B0H17DRAFT_1205073</name>
</gene>
<evidence type="ECO:0000259" key="2">
    <source>
        <dbReference type="SMART" id="SM00471"/>
    </source>
</evidence>
<feature type="domain" description="HD/PDEase" evidence="2">
    <location>
        <begin position="55"/>
        <end position="202"/>
    </location>
</feature>
<dbReference type="GO" id="GO:0005634">
    <property type="term" value="C:nucleus"/>
    <property type="evidence" value="ECO:0007669"/>
    <property type="project" value="TreeGrafter"/>
</dbReference>
<feature type="compositionally biased region" description="Basic and acidic residues" evidence="1">
    <location>
        <begin position="489"/>
        <end position="499"/>
    </location>
</feature>
<dbReference type="GO" id="GO:0006203">
    <property type="term" value="P:dGTP catabolic process"/>
    <property type="evidence" value="ECO:0007669"/>
    <property type="project" value="TreeGrafter"/>
</dbReference>
<reference evidence="3" key="1">
    <citation type="submission" date="2023-03" db="EMBL/GenBank/DDBJ databases">
        <title>Massive genome expansion in bonnet fungi (Mycena s.s.) driven by repeated elements and novel gene families across ecological guilds.</title>
        <authorList>
            <consortium name="Lawrence Berkeley National Laboratory"/>
            <person name="Harder C.B."/>
            <person name="Miyauchi S."/>
            <person name="Viragh M."/>
            <person name="Kuo A."/>
            <person name="Thoen E."/>
            <person name="Andreopoulos B."/>
            <person name="Lu D."/>
            <person name="Skrede I."/>
            <person name="Drula E."/>
            <person name="Henrissat B."/>
            <person name="Morin E."/>
            <person name="Kohler A."/>
            <person name="Barry K."/>
            <person name="LaButti K."/>
            <person name="Morin E."/>
            <person name="Salamov A."/>
            <person name="Lipzen A."/>
            <person name="Mereny Z."/>
            <person name="Hegedus B."/>
            <person name="Baldrian P."/>
            <person name="Stursova M."/>
            <person name="Weitz H."/>
            <person name="Taylor A."/>
            <person name="Grigoriev I.V."/>
            <person name="Nagy L.G."/>
            <person name="Martin F."/>
            <person name="Kauserud H."/>
        </authorList>
    </citation>
    <scope>NUCLEOTIDE SEQUENCE</scope>
    <source>
        <strain evidence="3">CBHHK067</strain>
    </source>
</reference>
<dbReference type="PANTHER" id="PTHR11373:SF4">
    <property type="entry name" value="DEOXYNUCLEOSIDE TRIPHOSPHATE TRIPHOSPHOHYDROLASE SAMHD1"/>
    <property type="match status" value="1"/>
</dbReference>
<dbReference type="Pfam" id="PF01966">
    <property type="entry name" value="HD"/>
    <property type="match status" value="1"/>
</dbReference>
<sequence>MVESANSNHMRSIKDQIHDYIPISPLLSSIIDTPQFQRLRDIKQMGTSYLVWPGVSHNRFEHCLGVAHLARSMVEHLRDKQPELGITPRDVDCVQIAGACHDLGHGPWSHVWDGLLMPKIAPQKKWKHEDGSKMMFRSLLETNNINLPEKDVRLILALIDGEPSQCSPDEKSFLFDIVANKRNGLDVDKFDYIARDSYMTGEPSKISLTRLINSARVIDDEICYDIKDVSQLHEIFYTRFRLHNMIYSHKTAKAIEYMIVDALILAEPFMKIADRIEIPDEFLHLTDCIMRQIEATRDPDLAPARAIFRRIRVRDLYKFVDSGVVEWERRDVFRERITRERIVEEARKLAAQARTDIDLTELTPDSVIVDHALLHYGMKDKNPLDFVKFYSKRNFNKASRAQKGDYLMLMPPTFAVVNLSVFTKHPQYLGLVQAGYRAVLKTIPDALTTTIEPLSTPNRGHSKNPSSSSIAENSFTTVPLNYAPTTPGRRRETVKRALEEGGSVGSLEEDERQPKRHAK</sequence>
<dbReference type="GO" id="GO:0008832">
    <property type="term" value="F:dGTPase activity"/>
    <property type="evidence" value="ECO:0007669"/>
    <property type="project" value="TreeGrafter"/>
</dbReference>
<proteinExistence type="predicted"/>
<organism evidence="3 4">
    <name type="scientific">Mycena rosella</name>
    <name type="common">Pink bonnet</name>
    <name type="synonym">Agaricus rosellus</name>
    <dbReference type="NCBI Taxonomy" id="1033263"/>
    <lineage>
        <taxon>Eukaryota</taxon>
        <taxon>Fungi</taxon>
        <taxon>Dikarya</taxon>
        <taxon>Basidiomycota</taxon>
        <taxon>Agaricomycotina</taxon>
        <taxon>Agaricomycetes</taxon>
        <taxon>Agaricomycetidae</taxon>
        <taxon>Agaricales</taxon>
        <taxon>Marasmiineae</taxon>
        <taxon>Mycenaceae</taxon>
        <taxon>Mycena</taxon>
    </lineage>
</organism>
<comment type="caution">
    <text evidence="3">The sequence shown here is derived from an EMBL/GenBank/DDBJ whole genome shotgun (WGS) entry which is preliminary data.</text>
</comment>
<dbReference type="InterPro" id="IPR003607">
    <property type="entry name" value="HD/PDEase_dom"/>
</dbReference>
<dbReference type="Pfam" id="PF19276">
    <property type="entry name" value="HD_assoc_2"/>
    <property type="match status" value="1"/>
</dbReference>
<feature type="compositionally biased region" description="Polar residues" evidence="1">
    <location>
        <begin position="451"/>
        <end position="479"/>
    </location>
</feature>
<protein>
    <recommendedName>
        <fullName evidence="2">HD/PDEase domain-containing protein</fullName>
    </recommendedName>
</protein>
<dbReference type="InterPro" id="IPR045509">
    <property type="entry name" value="HD_assoc_2"/>
</dbReference>
<feature type="region of interest" description="Disordered" evidence="1">
    <location>
        <begin position="451"/>
        <end position="519"/>
    </location>
</feature>
<keyword evidence="4" id="KW-1185">Reference proteome</keyword>
<evidence type="ECO:0000313" key="3">
    <source>
        <dbReference type="EMBL" id="KAJ7683566.1"/>
    </source>
</evidence>
<accession>A0AAD7D849</accession>
<dbReference type="Gene3D" id="1.10.3210.10">
    <property type="entry name" value="Hypothetical protein af1432"/>
    <property type="match status" value="1"/>
</dbReference>
<evidence type="ECO:0000313" key="4">
    <source>
        <dbReference type="Proteomes" id="UP001221757"/>
    </source>
</evidence>
<dbReference type="CDD" id="cd00077">
    <property type="entry name" value="HDc"/>
    <property type="match status" value="1"/>
</dbReference>
<evidence type="ECO:0000256" key="1">
    <source>
        <dbReference type="SAM" id="MobiDB-lite"/>
    </source>
</evidence>
<dbReference type="AlphaFoldDB" id="A0AAD7D849"/>
<dbReference type="EMBL" id="JARKIE010000107">
    <property type="protein sequence ID" value="KAJ7683566.1"/>
    <property type="molecule type" value="Genomic_DNA"/>
</dbReference>
<dbReference type="Gene3D" id="3.30.70.2760">
    <property type="match status" value="1"/>
</dbReference>
<dbReference type="InterPro" id="IPR006674">
    <property type="entry name" value="HD_domain"/>
</dbReference>
<dbReference type="Proteomes" id="UP001221757">
    <property type="component" value="Unassembled WGS sequence"/>
</dbReference>
<dbReference type="SUPFAM" id="SSF109604">
    <property type="entry name" value="HD-domain/PDEase-like"/>
    <property type="match status" value="1"/>
</dbReference>
<dbReference type="SMART" id="SM00471">
    <property type="entry name" value="HDc"/>
    <property type="match status" value="1"/>
</dbReference>